<protein>
    <submittedName>
        <fullName evidence="7">Oidioi.mRNA.OKI2018_I69.chr2.g5146.t1.cds</fullName>
    </submittedName>
</protein>
<dbReference type="PROSITE" id="PS50240">
    <property type="entry name" value="TRYPSIN_DOM"/>
    <property type="match status" value="1"/>
</dbReference>
<keyword evidence="5" id="KW-1133">Transmembrane helix</keyword>
<keyword evidence="1" id="KW-0645">Protease</keyword>
<dbReference type="InterPro" id="IPR009003">
    <property type="entry name" value="Peptidase_S1_PA"/>
</dbReference>
<reference evidence="7 8" key="1">
    <citation type="submission" date="2021-04" db="EMBL/GenBank/DDBJ databases">
        <authorList>
            <person name="Bliznina A."/>
        </authorList>
    </citation>
    <scope>NUCLEOTIDE SEQUENCE [LARGE SCALE GENOMIC DNA]</scope>
</reference>
<feature type="transmembrane region" description="Helical" evidence="5">
    <location>
        <begin position="59"/>
        <end position="82"/>
    </location>
</feature>
<feature type="region of interest" description="Disordered" evidence="4">
    <location>
        <begin position="1"/>
        <end position="49"/>
    </location>
</feature>
<name>A0ABN7SZH0_OIKDI</name>
<dbReference type="InterPro" id="IPR050127">
    <property type="entry name" value="Serine_Proteases_S1"/>
</dbReference>
<evidence type="ECO:0000256" key="1">
    <source>
        <dbReference type="ARBA" id="ARBA00022670"/>
    </source>
</evidence>
<dbReference type="InterPro" id="IPR043504">
    <property type="entry name" value="Peptidase_S1_PA_chymotrypsin"/>
</dbReference>
<sequence length="434" mass="47401">MAQPHVSSPEQPNDESLKEKGRAKKKGENQETRNGNEQTAAGERAQARNRSRRIANGKVFLLIFALVLIIGGGIGVAVYFGVSAIISGVAPENINENTDGQNDSSSGSQSNSTSPSNESANNSNSTEKTTTTTTTSTTTEPTTTEIQTTTEIPFRSIPRRLTPCNGTGDIIDTPWSWAVKITYKTTVQEIVEANVTTNAAYEYDDVIDEIVTVEKNRVCGGSIIHENYILTSGKCCTDILNTEKAEAKIFLGRDLVERKSSNFTIHPDYSPVKANIGDKNDLCLVYSEKNMFFSGEEALSTTQACLPDFDNHVNAGEFCFTAGFGSYMDENEADSRRTPSEVEVKIINDRDCRRSEVSSSNFAWNVHFCASFVRKDPQIACGGDLGASLICILDNKPVIYGVSSFAKNCGDPSWPGTYSKVSQYVNWIEETINS</sequence>
<feature type="compositionally biased region" description="Low complexity" evidence="4">
    <location>
        <begin position="104"/>
        <end position="151"/>
    </location>
</feature>
<evidence type="ECO:0000256" key="5">
    <source>
        <dbReference type="SAM" id="Phobius"/>
    </source>
</evidence>
<dbReference type="InterPro" id="IPR001254">
    <property type="entry name" value="Trypsin_dom"/>
</dbReference>
<keyword evidence="5" id="KW-0812">Transmembrane</keyword>
<evidence type="ECO:0000313" key="8">
    <source>
        <dbReference type="Proteomes" id="UP001158576"/>
    </source>
</evidence>
<keyword evidence="5" id="KW-0472">Membrane</keyword>
<dbReference type="PANTHER" id="PTHR24264:SF54">
    <property type="entry name" value="PEPTIDASE S1 DOMAIN-CONTAINING PROTEIN"/>
    <property type="match status" value="1"/>
</dbReference>
<keyword evidence="3" id="KW-0720">Serine protease</keyword>
<gene>
    <name evidence="7" type="ORF">OKIOD_LOCUS13911</name>
</gene>
<dbReference type="Pfam" id="PF00089">
    <property type="entry name" value="Trypsin"/>
    <property type="match status" value="1"/>
</dbReference>
<evidence type="ECO:0000256" key="2">
    <source>
        <dbReference type="ARBA" id="ARBA00022801"/>
    </source>
</evidence>
<feature type="compositionally biased region" description="Basic and acidic residues" evidence="4">
    <location>
        <begin position="15"/>
        <end position="31"/>
    </location>
</feature>
<organism evidence="7 8">
    <name type="scientific">Oikopleura dioica</name>
    <name type="common">Tunicate</name>
    <dbReference type="NCBI Taxonomy" id="34765"/>
    <lineage>
        <taxon>Eukaryota</taxon>
        <taxon>Metazoa</taxon>
        <taxon>Chordata</taxon>
        <taxon>Tunicata</taxon>
        <taxon>Appendicularia</taxon>
        <taxon>Copelata</taxon>
        <taxon>Oikopleuridae</taxon>
        <taxon>Oikopleura</taxon>
    </lineage>
</organism>
<dbReference type="CDD" id="cd00190">
    <property type="entry name" value="Tryp_SPc"/>
    <property type="match status" value="1"/>
</dbReference>
<evidence type="ECO:0000313" key="7">
    <source>
        <dbReference type="EMBL" id="CAG5110782.1"/>
    </source>
</evidence>
<keyword evidence="2" id="KW-0378">Hydrolase</keyword>
<feature type="domain" description="Peptidase S1" evidence="6">
    <location>
        <begin position="163"/>
        <end position="433"/>
    </location>
</feature>
<feature type="compositionally biased region" description="Polar residues" evidence="4">
    <location>
        <begin position="1"/>
        <end position="11"/>
    </location>
</feature>
<dbReference type="SMART" id="SM00020">
    <property type="entry name" value="Tryp_SPc"/>
    <property type="match status" value="1"/>
</dbReference>
<evidence type="ECO:0000259" key="6">
    <source>
        <dbReference type="PROSITE" id="PS50240"/>
    </source>
</evidence>
<keyword evidence="8" id="KW-1185">Reference proteome</keyword>
<dbReference type="PANTHER" id="PTHR24264">
    <property type="entry name" value="TRYPSIN-RELATED"/>
    <property type="match status" value="1"/>
</dbReference>
<feature type="region of interest" description="Disordered" evidence="4">
    <location>
        <begin position="96"/>
        <end position="152"/>
    </location>
</feature>
<dbReference type="Proteomes" id="UP001158576">
    <property type="component" value="Chromosome 2"/>
</dbReference>
<dbReference type="EMBL" id="OU015567">
    <property type="protein sequence ID" value="CAG5110782.1"/>
    <property type="molecule type" value="Genomic_DNA"/>
</dbReference>
<dbReference type="SUPFAM" id="SSF50494">
    <property type="entry name" value="Trypsin-like serine proteases"/>
    <property type="match status" value="1"/>
</dbReference>
<accession>A0ABN7SZH0</accession>
<evidence type="ECO:0000256" key="4">
    <source>
        <dbReference type="SAM" id="MobiDB-lite"/>
    </source>
</evidence>
<evidence type="ECO:0000256" key="3">
    <source>
        <dbReference type="ARBA" id="ARBA00022825"/>
    </source>
</evidence>
<dbReference type="Gene3D" id="2.40.10.10">
    <property type="entry name" value="Trypsin-like serine proteases"/>
    <property type="match status" value="1"/>
</dbReference>
<proteinExistence type="predicted"/>